<accession>A0A5S5CAC9</accession>
<gene>
    <name evidence="2" type="ORF">BD809_102522</name>
</gene>
<dbReference type="OrthoDB" id="8560232at2"/>
<name>A0A5S5CAC9_9FLAO</name>
<comment type="caution">
    <text evidence="2">The sequence shown here is derived from an EMBL/GenBank/DDBJ whole genome shotgun (WGS) entry which is preliminary data.</text>
</comment>
<dbReference type="Proteomes" id="UP000324376">
    <property type="component" value="Unassembled WGS sequence"/>
</dbReference>
<dbReference type="SUPFAM" id="SSF55136">
    <property type="entry name" value="Probable bacterial effector-binding domain"/>
    <property type="match status" value="1"/>
</dbReference>
<feature type="domain" description="AraC effector-binding" evidence="1">
    <location>
        <begin position="3"/>
        <end position="156"/>
    </location>
</feature>
<dbReference type="InterPro" id="IPR011256">
    <property type="entry name" value="Reg_factor_effector_dom_sf"/>
</dbReference>
<protein>
    <submittedName>
        <fullName evidence="2">AraC family transcriptional regulator</fullName>
    </submittedName>
</protein>
<proteinExistence type="predicted"/>
<reference evidence="2 3" key="1">
    <citation type="submission" date="2019-07" db="EMBL/GenBank/DDBJ databases">
        <title>Genomic Encyclopedia of Archaeal and Bacterial Type Strains, Phase II (KMG-II): from individual species to whole genera.</title>
        <authorList>
            <person name="Goeker M."/>
        </authorList>
    </citation>
    <scope>NUCLEOTIDE SEQUENCE [LARGE SCALE GENOMIC DNA]</scope>
    <source>
        <strain evidence="2 3">DSM 17527</strain>
    </source>
</reference>
<dbReference type="InterPro" id="IPR010499">
    <property type="entry name" value="AraC_E-bd"/>
</dbReference>
<dbReference type="AlphaFoldDB" id="A0A5S5CAC9"/>
<organism evidence="2 3">
    <name type="scientific">Aquimarina intermedia</name>
    <dbReference type="NCBI Taxonomy" id="350814"/>
    <lineage>
        <taxon>Bacteria</taxon>
        <taxon>Pseudomonadati</taxon>
        <taxon>Bacteroidota</taxon>
        <taxon>Flavobacteriia</taxon>
        <taxon>Flavobacteriales</taxon>
        <taxon>Flavobacteriaceae</taxon>
        <taxon>Aquimarina</taxon>
    </lineage>
</organism>
<evidence type="ECO:0000259" key="1">
    <source>
        <dbReference type="SMART" id="SM00871"/>
    </source>
</evidence>
<dbReference type="InterPro" id="IPR029442">
    <property type="entry name" value="GyrI-like"/>
</dbReference>
<evidence type="ECO:0000313" key="2">
    <source>
        <dbReference type="EMBL" id="TYP76304.1"/>
    </source>
</evidence>
<dbReference type="EMBL" id="VNHU01000002">
    <property type="protein sequence ID" value="TYP76304.1"/>
    <property type="molecule type" value="Genomic_DNA"/>
</dbReference>
<dbReference type="SMART" id="SM00871">
    <property type="entry name" value="AraC_E_bind"/>
    <property type="match status" value="1"/>
</dbReference>
<sequence length="161" mass="18812">MMLTPEIKEIQEKRLLGRLLLTTPGAPEVEMHWKTFVSDIIQHLGIKPSEFYAVHEYDAEFSETGVYKTWATILDDVKYSKLKDVSEVVIEKGLYAIFTHHGPIKTFHRTLNYIHNDWLPYSGYGIDQRRHFDYMGPKYLGPENPLSEEQIYVPIKKITPQ</sequence>
<evidence type="ECO:0000313" key="3">
    <source>
        <dbReference type="Proteomes" id="UP000324376"/>
    </source>
</evidence>
<dbReference type="Gene3D" id="3.20.80.10">
    <property type="entry name" value="Regulatory factor, effector binding domain"/>
    <property type="match status" value="1"/>
</dbReference>
<keyword evidence="3" id="KW-1185">Reference proteome</keyword>
<dbReference type="RefSeq" id="WP_148781892.1">
    <property type="nucleotide sequence ID" value="NZ_VNHU01000002.1"/>
</dbReference>
<dbReference type="Pfam" id="PF06445">
    <property type="entry name" value="GyrI-like"/>
    <property type="match status" value="1"/>
</dbReference>